<comment type="caution">
    <text evidence="1">The sequence shown here is derived from an EMBL/GenBank/DDBJ whole genome shotgun (WGS) entry which is preliminary data.</text>
</comment>
<dbReference type="InterPro" id="IPR011990">
    <property type="entry name" value="TPR-like_helical_dom_sf"/>
</dbReference>
<gene>
    <name evidence="1" type="ORF">HAX54_001121</name>
</gene>
<evidence type="ECO:0000313" key="1">
    <source>
        <dbReference type="EMBL" id="MCD7449692.1"/>
    </source>
</evidence>
<dbReference type="Proteomes" id="UP000823775">
    <property type="component" value="Unassembled WGS sequence"/>
</dbReference>
<evidence type="ECO:0000313" key="2">
    <source>
        <dbReference type="Proteomes" id="UP000823775"/>
    </source>
</evidence>
<dbReference type="Pfam" id="PF20431">
    <property type="entry name" value="E_motif"/>
    <property type="match status" value="1"/>
</dbReference>
<accession>A0ABS8RSU8</accession>
<proteinExistence type="predicted"/>
<name>A0ABS8RSU8_DATST</name>
<dbReference type="PANTHER" id="PTHR47926:SF503">
    <property type="entry name" value="PENTATRICOPEPTIDE REPEAT-CONTAINING PROTEIN"/>
    <property type="match status" value="1"/>
</dbReference>
<dbReference type="PANTHER" id="PTHR47926">
    <property type="entry name" value="PENTATRICOPEPTIDE REPEAT-CONTAINING PROTEIN"/>
    <property type="match status" value="1"/>
</dbReference>
<protein>
    <submittedName>
        <fullName evidence="1">Uncharacterized protein</fullName>
    </submittedName>
</protein>
<keyword evidence="2" id="KW-1185">Reference proteome</keyword>
<dbReference type="SUPFAM" id="SSF48452">
    <property type="entry name" value="TPR-like"/>
    <property type="match status" value="1"/>
</dbReference>
<organism evidence="1 2">
    <name type="scientific">Datura stramonium</name>
    <name type="common">Jimsonweed</name>
    <name type="synonym">Common thornapple</name>
    <dbReference type="NCBI Taxonomy" id="4076"/>
    <lineage>
        <taxon>Eukaryota</taxon>
        <taxon>Viridiplantae</taxon>
        <taxon>Streptophyta</taxon>
        <taxon>Embryophyta</taxon>
        <taxon>Tracheophyta</taxon>
        <taxon>Spermatophyta</taxon>
        <taxon>Magnoliopsida</taxon>
        <taxon>eudicotyledons</taxon>
        <taxon>Gunneridae</taxon>
        <taxon>Pentapetalae</taxon>
        <taxon>asterids</taxon>
        <taxon>lamiids</taxon>
        <taxon>Solanales</taxon>
        <taxon>Solanaceae</taxon>
        <taxon>Solanoideae</taxon>
        <taxon>Datureae</taxon>
        <taxon>Datura</taxon>
    </lineage>
</organism>
<dbReference type="InterPro" id="IPR046960">
    <property type="entry name" value="PPR_At4g14850-like_plant"/>
</dbReference>
<dbReference type="InterPro" id="IPR046848">
    <property type="entry name" value="E_motif"/>
</dbReference>
<sequence>MEVEPDGAVWGALLGACKIHKNVELAELAFNKVVELEPTNIGYYVLLSNIYTEANNSEGILRNLAVKLITRWKTVMYAVGILSRWRHGATLLSSSPRDLKSQLNPTYAPPRGS</sequence>
<reference evidence="1 2" key="1">
    <citation type="journal article" date="2021" name="BMC Genomics">
        <title>Datura genome reveals duplications of psychoactive alkaloid biosynthetic genes and high mutation rate following tissue culture.</title>
        <authorList>
            <person name="Rajewski A."/>
            <person name="Carter-House D."/>
            <person name="Stajich J."/>
            <person name="Litt A."/>
        </authorList>
    </citation>
    <scope>NUCLEOTIDE SEQUENCE [LARGE SCALE GENOMIC DNA]</scope>
    <source>
        <strain evidence="1">AR-01</strain>
    </source>
</reference>
<dbReference type="EMBL" id="JACEIK010000104">
    <property type="protein sequence ID" value="MCD7449692.1"/>
    <property type="molecule type" value="Genomic_DNA"/>
</dbReference>